<name>A0A1X2HNJ4_SYNRA</name>
<sequence>MSQSSTSTHPTRLPSSHSTTTTTTTPCSPPTPPPKDKPSSDPNPPLIQQNQRRRLPKFWRQRTAPQVLSPSLSESSSSSSSSPSQSPAPSPKIALPFRSWRSGSDRVRRRSSSTQLSTDSHPSSPTLSSTIPVAPPLPESPATTTATTNTTSITTATASTAPTASVTTATSFDPNCLPSLLQHLMVRHDTDQATVAEIGGWLVKDIDRRPHEAVVDALRYLICHSHLGLARMRQCLDHINDKQSWPSLVS</sequence>
<feature type="compositionally biased region" description="Low complexity" evidence="1">
    <location>
        <begin position="1"/>
        <end position="26"/>
    </location>
</feature>
<dbReference type="EMBL" id="MCGN01000002">
    <property type="protein sequence ID" value="ORZ00899.1"/>
    <property type="molecule type" value="Genomic_DNA"/>
</dbReference>
<gene>
    <name evidence="2" type="ORF">BCR43DRAFT_158022</name>
</gene>
<feature type="region of interest" description="Disordered" evidence="1">
    <location>
        <begin position="1"/>
        <end position="168"/>
    </location>
</feature>
<organism evidence="2 3">
    <name type="scientific">Syncephalastrum racemosum</name>
    <name type="common">Filamentous fungus</name>
    <dbReference type="NCBI Taxonomy" id="13706"/>
    <lineage>
        <taxon>Eukaryota</taxon>
        <taxon>Fungi</taxon>
        <taxon>Fungi incertae sedis</taxon>
        <taxon>Mucoromycota</taxon>
        <taxon>Mucoromycotina</taxon>
        <taxon>Mucoromycetes</taxon>
        <taxon>Mucorales</taxon>
        <taxon>Syncephalastraceae</taxon>
        <taxon>Syncephalastrum</taxon>
    </lineage>
</organism>
<evidence type="ECO:0000256" key="1">
    <source>
        <dbReference type="SAM" id="MobiDB-lite"/>
    </source>
</evidence>
<feature type="compositionally biased region" description="Low complexity" evidence="1">
    <location>
        <begin position="140"/>
        <end position="168"/>
    </location>
</feature>
<feature type="compositionally biased region" description="Polar residues" evidence="1">
    <location>
        <begin position="114"/>
        <end position="131"/>
    </location>
</feature>
<dbReference type="InParanoid" id="A0A1X2HNJ4"/>
<dbReference type="AlphaFoldDB" id="A0A1X2HNJ4"/>
<accession>A0A1X2HNJ4</accession>
<protein>
    <submittedName>
        <fullName evidence="2">Uncharacterized protein</fullName>
    </submittedName>
</protein>
<comment type="caution">
    <text evidence="2">The sequence shown here is derived from an EMBL/GenBank/DDBJ whole genome shotgun (WGS) entry which is preliminary data.</text>
</comment>
<keyword evidence="3" id="KW-1185">Reference proteome</keyword>
<proteinExistence type="predicted"/>
<evidence type="ECO:0000313" key="3">
    <source>
        <dbReference type="Proteomes" id="UP000242180"/>
    </source>
</evidence>
<feature type="compositionally biased region" description="Low complexity" evidence="1">
    <location>
        <begin position="69"/>
        <end position="87"/>
    </location>
</feature>
<feature type="compositionally biased region" description="Basic residues" evidence="1">
    <location>
        <begin position="51"/>
        <end position="60"/>
    </location>
</feature>
<dbReference type="Proteomes" id="UP000242180">
    <property type="component" value="Unassembled WGS sequence"/>
</dbReference>
<evidence type="ECO:0000313" key="2">
    <source>
        <dbReference type="EMBL" id="ORZ00899.1"/>
    </source>
</evidence>
<reference evidence="2 3" key="1">
    <citation type="submission" date="2016-07" db="EMBL/GenBank/DDBJ databases">
        <title>Pervasive Adenine N6-methylation of Active Genes in Fungi.</title>
        <authorList>
            <consortium name="DOE Joint Genome Institute"/>
            <person name="Mondo S.J."/>
            <person name="Dannebaum R.O."/>
            <person name="Kuo R.C."/>
            <person name="Labutti K."/>
            <person name="Haridas S."/>
            <person name="Kuo A."/>
            <person name="Salamov A."/>
            <person name="Ahrendt S.R."/>
            <person name="Lipzen A."/>
            <person name="Sullivan W."/>
            <person name="Andreopoulos W.B."/>
            <person name="Clum A."/>
            <person name="Lindquist E."/>
            <person name="Daum C."/>
            <person name="Ramamoorthy G.K."/>
            <person name="Gryganskyi A."/>
            <person name="Culley D."/>
            <person name="Magnuson J.K."/>
            <person name="James T.Y."/>
            <person name="O'Malley M.A."/>
            <person name="Stajich J.E."/>
            <person name="Spatafora J.W."/>
            <person name="Visel A."/>
            <person name="Grigoriev I.V."/>
        </authorList>
    </citation>
    <scope>NUCLEOTIDE SEQUENCE [LARGE SCALE GENOMIC DNA]</scope>
    <source>
        <strain evidence="2 3">NRRL 2496</strain>
    </source>
</reference>